<feature type="compositionally biased region" description="Pro residues" evidence="13">
    <location>
        <begin position="1071"/>
        <end position="1084"/>
    </location>
</feature>
<evidence type="ECO:0000256" key="9">
    <source>
        <dbReference type="ARBA" id="ARBA00022892"/>
    </source>
</evidence>
<comment type="similarity">
    <text evidence="2">Belongs to the WD repeat SEC31 family.</text>
</comment>
<feature type="region of interest" description="Disordered" evidence="13">
    <location>
        <begin position="990"/>
        <end position="1287"/>
    </location>
</feature>
<dbReference type="GO" id="GO:0015031">
    <property type="term" value="P:protein transport"/>
    <property type="evidence" value="ECO:0007669"/>
    <property type="project" value="UniProtKB-KW"/>
</dbReference>
<keyword evidence="6 12" id="KW-0853">WD repeat</keyword>
<evidence type="ECO:0000256" key="10">
    <source>
        <dbReference type="ARBA" id="ARBA00022927"/>
    </source>
</evidence>
<dbReference type="Gene3D" id="2.130.10.10">
    <property type="entry name" value="YVTN repeat-like/Quinoprotein amine dehydrogenase"/>
    <property type="match status" value="1"/>
</dbReference>
<feature type="compositionally biased region" description="Pro residues" evidence="13">
    <location>
        <begin position="1254"/>
        <end position="1266"/>
    </location>
</feature>
<comment type="subcellular location">
    <subcellularLocation>
        <location evidence="1">Endoplasmic reticulum</location>
    </subcellularLocation>
</comment>
<dbReference type="Proteomes" id="UP000078561">
    <property type="component" value="Unassembled WGS sequence"/>
</dbReference>
<dbReference type="PROSITE" id="PS00678">
    <property type="entry name" value="WD_REPEATS_1"/>
    <property type="match status" value="1"/>
</dbReference>
<evidence type="ECO:0000256" key="1">
    <source>
        <dbReference type="ARBA" id="ARBA00004240"/>
    </source>
</evidence>
<reference evidence="14" key="1">
    <citation type="submission" date="2016-04" db="EMBL/GenBank/DDBJ databases">
        <authorList>
            <person name="Evans L.H."/>
            <person name="Alamgir A."/>
            <person name="Owens N."/>
            <person name="Weber N.D."/>
            <person name="Virtaneva K."/>
            <person name="Barbian K."/>
            <person name="Babar A."/>
            <person name="Rosenke K."/>
        </authorList>
    </citation>
    <scope>NUCLEOTIDE SEQUENCE [LARGE SCALE GENOMIC DNA]</scope>
    <source>
        <strain evidence="14">CBS 101.48</strain>
    </source>
</reference>
<feature type="compositionally biased region" description="Polar residues" evidence="13">
    <location>
        <begin position="937"/>
        <end position="962"/>
    </location>
</feature>
<accession>A0A163TCN2</accession>
<feature type="compositionally biased region" description="Low complexity" evidence="13">
    <location>
        <begin position="1180"/>
        <end position="1201"/>
    </location>
</feature>
<dbReference type="PANTHER" id="PTHR13923:SF11">
    <property type="entry name" value="SECRETORY 31, ISOFORM D"/>
    <property type="match status" value="1"/>
</dbReference>
<keyword evidence="8" id="KW-0256">Endoplasmic reticulum</keyword>
<dbReference type="Gene3D" id="1.25.40.1030">
    <property type="match status" value="1"/>
</dbReference>
<dbReference type="InterPro" id="IPR019775">
    <property type="entry name" value="WD40_repeat_CS"/>
</dbReference>
<dbReference type="InterPro" id="IPR015943">
    <property type="entry name" value="WD40/YVTN_repeat-like_dom_sf"/>
</dbReference>
<evidence type="ECO:0000256" key="8">
    <source>
        <dbReference type="ARBA" id="ARBA00022824"/>
    </source>
</evidence>
<organism evidence="14">
    <name type="scientific">Absidia glauca</name>
    <name type="common">Pin mould</name>
    <dbReference type="NCBI Taxonomy" id="4829"/>
    <lineage>
        <taxon>Eukaryota</taxon>
        <taxon>Fungi</taxon>
        <taxon>Fungi incertae sedis</taxon>
        <taxon>Mucoromycota</taxon>
        <taxon>Mucoromycotina</taxon>
        <taxon>Mucoromycetes</taxon>
        <taxon>Mucorales</taxon>
        <taxon>Cunninghamellaceae</taxon>
        <taxon>Absidia</taxon>
    </lineage>
</organism>
<proteinExistence type="inferred from homology"/>
<dbReference type="GO" id="GO:0007029">
    <property type="term" value="P:endoplasmic reticulum organization"/>
    <property type="evidence" value="ECO:0007669"/>
    <property type="project" value="TreeGrafter"/>
</dbReference>
<dbReference type="STRING" id="4829.A0A163TCN2"/>
<feature type="compositionally biased region" description="Basic and acidic residues" evidence="13">
    <location>
        <begin position="1276"/>
        <end position="1287"/>
    </location>
</feature>
<keyword evidence="7" id="KW-0677">Repeat</keyword>
<dbReference type="Pfam" id="PF00400">
    <property type="entry name" value="WD40"/>
    <property type="match status" value="1"/>
</dbReference>
<keyword evidence="9" id="KW-0931">ER-Golgi transport</keyword>
<dbReference type="InterPro" id="IPR001680">
    <property type="entry name" value="WD40_rpt"/>
</dbReference>
<feature type="compositionally biased region" description="Pro residues" evidence="13">
    <location>
        <begin position="1229"/>
        <end position="1240"/>
    </location>
</feature>
<evidence type="ECO:0000313" key="14">
    <source>
        <dbReference type="EMBL" id="SAM03532.1"/>
    </source>
</evidence>
<dbReference type="InterPro" id="IPR040251">
    <property type="entry name" value="SEC31-like"/>
</dbReference>
<dbReference type="GO" id="GO:0005198">
    <property type="term" value="F:structural molecule activity"/>
    <property type="evidence" value="ECO:0007669"/>
    <property type="project" value="TreeGrafter"/>
</dbReference>
<name>A0A163TCN2_ABSGL</name>
<keyword evidence="15" id="KW-1185">Reference proteome</keyword>
<feature type="compositionally biased region" description="Low complexity" evidence="13">
    <location>
        <begin position="990"/>
        <end position="1000"/>
    </location>
</feature>
<keyword evidence="10" id="KW-0653">Protein transport</keyword>
<dbReference type="EMBL" id="LT554202">
    <property type="protein sequence ID" value="SAM03532.1"/>
    <property type="molecule type" value="Genomic_DNA"/>
</dbReference>
<evidence type="ECO:0000256" key="4">
    <source>
        <dbReference type="ARBA" id="ARBA00021236"/>
    </source>
</evidence>
<comment type="function">
    <text evidence="11">Component of the coat protein complex II (COPII) which promotes the formation of transport vesicles from the endoplasmic reticulum (ER). The coat has two main functions, the physical deformation of the endoplasmic reticulum membrane into vesicles and the selection of cargo molecules.</text>
</comment>
<feature type="compositionally biased region" description="Pro residues" evidence="13">
    <location>
        <begin position="1001"/>
        <end position="1012"/>
    </location>
</feature>
<evidence type="ECO:0000256" key="7">
    <source>
        <dbReference type="ARBA" id="ARBA00022737"/>
    </source>
</evidence>
<dbReference type="OrthoDB" id="542917at2759"/>
<feature type="compositionally biased region" description="Pro residues" evidence="13">
    <location>
        <begin position="1100"/>
        <end position="1117"/>
    </location>
</feature>
<dbReference type="FunCoup" id="A0A163TCN2">
    <property type="interactions" value="567"/>
</dbReference>
<evidence type="ECO:0000256" key="12">
    <source>
        <dbReference type="PROSITE-ProRule" id="PRU00221"/>
    </source>
</evidence>
<dbReference type="InterPro" id="IPR036322">
    <property type="entry name" value="WD40_repeat_dom_sf"/>
</dbReference>
<evidence type="ECO:0000256" key="13">
    <source>
        <dbReference type="SAM" id="MobiDB-lite"/>
    </source>
</evidence>
<feature type="compositionally biased region" description="Low complexity" evidence="13">
    <location>
        <begin position="920"/>
        <end position="935"/>
    </location>
</feature>
<dbReference type="GO" id="GO:0090110">
    <property type="term" value="P:COPII-coated vesicle cargo loading"/>
    <property type="evidence" value="ECO:0007669"/>
    <property type="project" value="TreeGrafter"/>
</dbReference>
<evidence type="ECO:0000313" key="15">
    <source>
        <dbReference type="Proteomes" id="UP000078561"/>
    </source>
</evidence>
<feature type="compositionally biased region" description="Low complexity" evidence="13">
    <location>
        <begin position="1241"/>
        <end position="1253"/>
    </location>
</feature>
<evidence type="ECO:0000256" key="11">
    <source>
        <dbReference type="ARBA" id="ARBA00025471"/>
    </source>
</evidence>
<dbReference type="GO" id="GO:0070971">
    <property type="term" value="C:endoplasmic reticulum exit site"/>
    <property type="evidence" value="ECO:0007669"/>
    <property type="project" value="TreeGrafter"/>
</dbReference>
<feature type="region of interest" description="Disordered" evidence="13">
    <location>
        <begin position="920"/>
        <end position="974"/>
    </location>
</feature>
<feature type="compositionally biased region" description="Polar residues" evidence="13">
    <location>
        <begin position="1015"/>
        <end position="1031"/>
    </location>
</feature>
<sequence>MAKRLNEIQRTATFAWSPGQQMPLVATGTLAGALDDSFSNASELELFRLDLTNSKSDGASPHQGLAPAAKVSCSTRFNTLAWGYASAEKQHGLIAGGMENGELALWDPSAILANKGEEASLLLRNSTHTGTIRGLDFNLFQTNLLASAGSNSEIYIWDLSKPDKPYTPGSRSMNMDDITSVGWNGQASHILATSSTSGHTVVWDLRNRKEVMTLAYSGQSGGGISAGNRRGITSLAWHPDVATQLVTGAEDDNNPIITLWDLRHAHSPEKTLAGHQKGILGLSWCRQDSDLLLSCGKDSRTLCWNPQSGELLGQVAQNSNWTFQAEWCPRNPDLLASASFDGQISVFSLQGSDDSLATDNQQKMPHSSDPFEAAMRSAVPQTPSFALKQPPKWLRRPVGASFGFGGKLVCFNNKAGQAAAQLAATLPPGTVSAPQSIPHHITITNVVTEPEIVKQVDELETAMDHRTLQQLIDERQIQSSRTHNADEQGSWGVLRALYDEDMRGQLLAYLGFNKDDIVDTANKLTADKITVPAPSSSLVNAEVTSPSLVDSGNEGNINGVSDLFGSLGGNDLFANQQMSATETTPNTVFSPLVNQQPFELYPSASSDVDRLVTRAIVLGDFESAVNVCVASEKWSDALMLAICGGQELLDRTRQVYLQHHSTSQPYLRLLENVVNCDLESVVRYTDLKEWSSVIAVLCTFAEENDFKSLCEILGARLEDAWTVAKDVNMGREYRRQATLCYLASANLEKVTGIWIVEQEEQEQVEDENSCGASLQHFVEKVTIFRNATGFVDAHLTDTTSTHYPLGHLYQKYCQYADLLATQGKLATALKYLNLTPPNYQTTSSADTLSIIRDRVYRACGHGVNVYPEPTFPFDLTPLVSELDLINSAAAASTQSMTSQKQYGAMSNAGYQPSYAPTQPTTFAAQQQQQPTSYAPVTNPSNGMFQQHQQPPMSNPYGNTQQGPYGGGAYNQQGYSQPLAAQNNYSYGGNYSNTYQATQPPVSAPLPPPPMAGPPRQSSTISSPSRTGTPVNAKNVAGWNDPPMLANPNVTKSPHVPVSATGAPHRVTSPFPNMPAPNTFAPPPQQQYMQSAPPQSNMGMAPPPPPQQNAAPLPPPPMNATAPVPMAKQFQPPPPPQQHNLYNPSLQQQQPHQPSPTPPPPMNAQPSPSVAGPLRSPQPPQGAYAPPASGYAPGPQQQQQHFRPPPPPQFQQQYPAQPPPPPLQQQQQPQQPPFGQAPPPRQGSVSQQPLQQPHSPAPAASPQPSAPAAPEKMRHRKYEEDPYRMQQN</sequence>
<protein>
    <recommendedName>
        <fullName evidence="4">Protein transport protein SEC31</fullName>
    </recommendedName>
    <alternativeName>
        <fullName evidence="3">Protein transport protein sec31</fullName>
    </alternativeName>
</protein>
<evidence type="ECO:0000256" key="6">
    <source>
        <dbReference type="ARBA" id="ARBA00022574"/>
    </source>
</evidence>
<evidence type="ECO:0000256" key="2">
    <source>
        <dbReference type="ARBA" id="ARBA00009358"/>
    </source>
</evidence>
<gene>
    <name evidence="14" type="primary">ABSGL_09373.1 scaffold 11175</name>
</gene>
<dbReference type="InParanoid" id="A0A163TCN2"/>
<dbReference type="SMART" id="SM00320">
    <property type="entry name" value="WD40"/>
    <property type="match status" value="5"/>
</dbReference>
<feature type="repeat" description="WD" evidence="12">
    <location>
        <begin position="171"/>
        <end position="213"/>
    </location>
</feature>
<dbReference type="PANTHER" id="PTHR13923">
    <property type="entry name" value="SEC31-RELATED PROTEIN"/>
    <property type="match status" value="1"/>
</dbReference>
<dbReference type="GO" id="GO:0030127">
    <property type="term" value="C:COPII vesicle coat"/>
    <property type="evidence" value="ECO:0007669"/>
    <property type="project" value="TreeGrafter"/>
</dbReference>
<evidence type="ECO:0000256" key="3">
    <source>
        <dbReference type="ARBA" id="ARBA00013507"/>
    </source>
</evidence>
<dbReference type="PROSITE" id="PS50082">
    <property type="entry name" value="WD_REPEATS_2"/>
    <property type="match status" value="2"/>
</dbReference>
<feature type="compositionally biased region" description="Pro residues" evidence="13">
    <location>
        <begin position="1152"/>
        <end position="1162"/>
    </location>
</feature>
<feature type="repeat" description="WD" evidence="12">
    <location>
        <begin position="125"/>
        <end position="167"/>
    </location>
</feature>
<dbReference type="OMA" id="AQWAFGG"/>
<evidence type="ECO:0000256" key="5">
    <source>
        <dbReference type="ARBA" id="ARBA00022448"/>
    </source>
</evidence>
<dbReference type="SUPFAM" id="SSF50978">
    <property type="entry name" value="WD40 repeat-like"/>
    <property type="match status" value="1"/>
</dbReference>
<keyword evidence="5" id="KW-0813">Transport</keyword>